<feature type="compositionally biased region" description="Polar residues" evidence="1">
    <location>
        <begin position="56"/>
        <end position="87"/>
    </location>
</feature>
<sequence length="99" mass="10925">MRKTILTILGALLMAGSAIQIALATDQVSSTTEHHMHKVRRMAAAASEQFLNANNASEGRANASCQNREPGNPYNPQTDYTGWSSWRESGAWDSRNDCW</sequence>
<dbReference type="EMBL" id="MLJW01004554">
    <property type="protein sequence ID" value="OIQ69752.1"/>
    <property type="molecule type" value="Genomic_DNA"/>
</dbReference>
<gene>
    <name evidence="2" type="ORF">GALL_486430</name>
</gene>
<organism evidence="2">
    <name type="scientific">mine drainage metagenome</name>
    <dbReference type="NCBI Taxonomy" id="410659"/>
    <lineage>
        <taxon>unclassified sequences</taxon>
        <taxon>metagenomes</taxon>
        <taxon>ecological metagenomes</taxon>
    </lineage>
</organism>
<proteinExistence type="predicted"/>
<evidence type="ECO:0000256" key="1">
    <source>
        <dbReference type="SAM" id="MobiDB-lite"/>
    </source>
</evidence>
<reference evidence="2" key="1">
    <citation type="submission" date="2016-10" db="EMBL/GenBank/DDBJ databases">
        <title>Sequence of Gallionella enrichment culture.</title>
        <authorList>
            <person name="Poehlein A."/>
            <person name="Muehling M."/>
            <person name="Daniel R."/>
        </authorList>
    </citation>
    <scope>NUCLEOTIDE SEQUENCE</scope>
</reference>
<accession>A0A1J5PG42</accession>
<comment type="caution">
    <text evidence="2">The sequence shown here is derived from an EMBL/GenBank/DDBJ whole genome shotgun (WGS) entry which is preliminary data.</text>
</comment>
<protein>
    <submittedName>
        <fullName evidence="2">Uncharacterized protein</fullName>
    </submittedName>
</protein>
<name>A0A1J5PG42_9ZZZZ</name>
<dbReference type="AlphaFoldDB" id="A0A1J5PG42"/>
<feature type="region of interest" description="Disordered" evidence="1">
    <location>
        <begin position="56"/>
        <end position="99"/>
    </location>
</feature>
<evidence type="ECO:0000313" key="2">
    <source>
        <dbReference type="EMBL" id="OIQ69752.1"/>
    </source>
</evidence>